<dbReference type="AlphaFoldDB" id="A0A642UIX4"/>
<comment type="function">
    <text evidence="8">Essential component of the signal peptidase complex (SPC) which catalyzes the cleavage of N-terminal signal sequences from nascent proteins as they are translocated into the lumen of the endoplasmic reticulum. Essential for the SPC catalytic activity, possibly by stabilizing and positioning the active center of the complex close to the lumenal surface. Essential for viability.</text>
</comment>
<keyword evidence="3 10" id="KW-0812">Transmembrane</keyword>
<evidence type="ECO:0000256" key="3">
    <source>
        <dbReference type="ARBA" id="ARBA00022692"/>
    </source>
</evidence>
<evidence type="ECO:0000256" key="6">
    <source>
        <dbReference type="ARBA" id="ARBA00022989"/>
    </source>
</evidence>
<organism evidence="11 12">
    <name type="scientific">Trichomonascus ciferrii</name>
    <dbReference type="NCBI Taxonomy" id="44093"/>
    <lineage>
        <taxon>Eukaryota</taxon>
        <taxon>Fungi</taxon>
        <taxon>Dikarya</taxon>
        <taxon>Ascomycota</taxon>
        <taxon>Saccharomycotina</taxon>
        <taxon>Dipodascomycetes</taxon>
        <taxon>Dipodascales</taxon>
        <taxon>Trichomonascaceae</taxon>
        <taxon>Trichomonascus</taxon>
        <taxon>Trichomonascus ciferrii complex</taxon>
    </lineage>
</organism>
<evidence type="ECO:0000256" key="2">
    <source>
        <dbReference type="ARBA" id="ARBA00009289"/>
    </source>
</evidence>
<evidence type="ECO:0000256" key="5">
    <source>
        <dbReference type="ARBA" id="ARBA00022968"/>
    </source>
</evidence>
<keyword evidence="6 10" id="KW-1133">Transmembrane helix</keyword>
<dbReference type="GO" id="GO:0045047">
    <property type="term" value="P:protein targeting to ER"/>
    <property type="evidence" value="ECO:0007669"/>
    <property type="project" value="TreeGrafter"/>
</dbReference>
<dbReference type="VEuPathDB" id="FungiDB:TRICI_006671"/>
<evidence type="ECO:0000313" key="12">
    <source>
        <dbReference type="Proteomes" id="UP000761534"/>
    </source>
</evidence>
<keyword evidence="4 9" id="KW-0256">Endoplasmic reticulum</keyword>
<dbReference type="InterPro" id="IPR007653">
    <property type="entry name" value="SPC3"/>
</dbReference>
<evidence type="ECO:0000256" key="4">
    <source>
        <dbReference type="ARBA" id="ARBA00022824"/>
    </source>
</evidence>
<comment type="similarity">
    <text evidence="2 9">Belongs to the SPCS3 family.</text>
</comment>
<protein>
    <recommendedName>
        <fullName evidence="9">Signal peptidase subunit 3</fullName>
    </recommendedName>
</protein>
<dbReference type="GO" id="GO:0005787">
    <property type="term" value="C:signal peptidase complex"/>
    <property type="evidence" value="ECO:0007669"/>
    <property type="project" value="UniProtKB-UniRule"/>
</dbReference>
<dbReference type="PANTHER" id="PTHR12804:SF0">
    <property type="entry name" value="SIGNAL PEPTIDASE COMPLEX SUBUNIT 3"/>
    <property type="match status" value="1"/>
</dbReference>
<dbReference type="Pfam" id="PF04573">
    <property type="entry name" value="SPC22"/>
    <property type="match status" value="1"/>
</dbReference>
<comment type="caution">
    <text evidence="11">The sequence shown here is derived from an EMBL/GenBank/DDBJ whole genome shotgun (WGS) entry which is preliminary data.</text>
</comment>
<dbReference type="Proteomes" id="UP000761534">
    <property type="component" value="Unassembled WGS sequence"/>
</dbReference>
<evidence type="ECO:0000313" key="11">
    <source>
        <dbReference type="EMBL" id="KAA8897708.1"/>
    </source>
</evidence>
<evidence type="ECO:0000256" key="7">
    <source>
        <dbReference type="ARBA" id="ARBA00023136"/>
    </source>
</evidence>
<keyword evidence="5" id="KW-0735">Signal-anchor</keyword>
<dbReference type="OrthoDB" id="10261524at2759"/>
<sequence>MFNIINRVQNSFGYFTTVLSIFAAVVSLVSIVQLNVSGAFSLPATVNDITPKGGLTYSSRIKASSSKPKELCKVAFDLDAGRPLFNWNTKQVFVYLTAEYPGKRSDISNRVTFWDSIIRTKDDAVLKLENAKGKYPVYDVGQGFEERNATIHLEWNIQPHVGMLVYGDTQVQGTEGFTFPKVERK</sequence>
<dbReference type="PIRSF" id="PIRSF016089">
    <property type="entry name" value="SPC22"/>
    <property type="match status" value="1"/>
</dbReference>
<gene>
    <name evidence="11" type="ORF">TRICI_006671</name>
</gene>
<evidence type="ECO:0000256" key="10">
    <source>
        <dbReference type="SAM" id="Phobius"/>
    </source>
</evidence>
<evidence type="ECO:0000256" key="1">
    <source>
        <dbReference type="ARBA" id="ARBA00004648"/>
    </source>
</evidence>
<dbReference type="PANTHER" id="PTHR12804">
    <property type="entry name" value="MICROSOMAL SIGNAL PEPTIDASE 23 KD SUBUNIT SPC22/23"/>
    <property type="match status" value="1"/>
</dbReference>
<proteinExistence type="inferred from homology"/>
<evidence type="ECO:0000256" key="9">
    <source>
        <dbReference type="PIRNR" id="PIRNR016089"/>
    </source>
</evidence>
<dbReference type="GO" id="GO:0006465">
    <property type="term" value="P:signal peptide processing"/>
    <property type="evidence" value="ECO:0007669"/>
    <property type="project" value="UniProtKB-UniRule"/>
</dbReference>
<evidence type="ECO:0000256" key="8">
    <source>
        <dbReference type="ARBA" id="ARBA00045670"/>
    </source>
</evidence>
<keyword evidence="7 9" id="KW-0472">Membrane</keyword>
<comment type="subcellular location">
    <subcellularLocation>
        <location evidence="1">Endoplasmic reticulum membrane</location>
        <topology evidence="1">Single-pass type II membrane protein</topology>
    </subcellularLocation>
</comment>
<name>A0A642UIX4_9ASCO</name>
<accession>A0A642UIX4</accession>
<reference evidence="11" key="1">
    <citation type="journal article" date="2019" name="G3 (Bethesda)">
        <title>Genome Assemblies of Two Rare Opportunistic Yeast Pathogens: Diutina rugosa (syn. Candida rugosa) and Trichomonascus ciferrii (syn. Candida ciferrii).</title>
        <authorList>
            <person name="Mixao V."/>
            <person name="Saus E."/>
            <person name="Hansen A.P."/>
            <person name="Lass-Florl C."/>
            <person name="Gabaldon T."/>
        </authorList>
    </citation>
    <scope>NUCLEOTIDE SEQUENCE</scope>
    <source>
        <strain evidence="11">CBS 4856</strain>
    </source>
</reference>
<keyword evidence="12" id="KW-1185">Reference proteome</keyword>
<feature type="transmembrane region" description="Helical" evidence="10">
    <location>
        <begin position="12"/>
        <end position="32"/>
    </location>
</feature>
<dbReference type="EMBL" id="SWFS01000559">
    <property type="protein sequence ID" value="KAA8897708.1"/>
    <property type="molecule type" value="Genomic_DNA"/>
</dbReference>